<name>E6PRX0_9ZZZZ</name>
<reference evidence="1" key="1">
    <citation type="submission" date="2009-10" db="EMBL/GenBank/DDBJ databases">
        <title>Diversity of trophic interactions inside an arsenic-rich microbial ecosystem.</title>
        <authorList>
            <person name="Bertin P.N."/>
            <person name="Heinrich-Salmeron A."/>
            <person name="Pelletier E."/>
            <person name="Goulhen-Chollet F."/>
            <person name="Arsene-Ploetze F."/>
            <person name="Gallien S."/>
            <person name="Calteau A."/>
            <person name="Vallenet D."/>
            <person name="Casiot C."/>
            <person name="Chane-Woon-Ming B."/>
            <person name="Giloteaux L."/>
            <person name="Barakat M."/>
            <person name="Bonnefoy V."/>
            <person name="Bruneel O."/>
            <person name="Chandler M."/>
            <person name="Cleiss J."/>
            <person name="Duran R."/>
            <person name="Elbaz-Poulichet F."/>
            <person name="Fonknechten N."/>
            <person name="Lauga B."/>
            <person name="Mornico D."/>
            <person name="Ortet P."/>
            <person name="Schaeffer C."/>
            <person name="Siguier P."/>
            <person name="Alexander Thil Smith A."/>
            <person name="Van Dorsselaer A."/>
            <person name="Weissenbach J."/>
            <person name="Medigue C."/>
            <person name="Le Paslier D."/>
        </authorList>
    </citation>
    <scope>NUCLEOTIDE SEQUENCE</scope>
</reference>
<gene>
    <name evidence="1" type="ORF">CARN2_3149</name>
</gene>
<evidence type="ECO:0000313" key="1">
    <source>
        <dbReference type="EMBL" id="CBH97676.1"/>
    </source>
</evidence>
<proteinExistence type="predicted"/>
<protein>
    <submittedName>
        <fullName evidence="1">Uncharacterized protein</fullName>
    </submittedName>
</protein>
<dbReference type="EMBL" id="CABM01000046">
    <property type="protein sequence ID" value="CBH97676.1"/>
    <property type="molecule type" value="Genomic_DNA"/>
</dbReference>
<sequence length="159" mass="17845">MQPHWILEKTPKGRDEVVSRAHHLPPPIRSLLILADGQRTARDLLSASTDPLRSQASLSMLLDEGFLQAVAQPAEPPLEWADIQESDRKPLLMALVRQMFGAQAKLLQKFELAQDDPASLKAAIDASCKFVRLFIDGPQADVFQRRAYALLDEHRTRVN</sequence>
<accession>E6PRX0</accession>
<comment type="caution">
    <text evidence="1">The sequence shown here is derived from an EMBL/GenBank/DDBJ whole genome shotgun (WGS) entry which is preliminary data.</text>
</comment>
<organism evidence="1">
    <name type="scientific">mine drainage metagenome</name>
    <dbReference type="NCBI Taxonomy" id="410659"/>
    <lineage>
        <taxon>unclassified sequences</taxon>
        <taxon>metagenomes</taxon>
        <taxon>ecological metagenomes</taxon>
    </lineage>
</organism>
<dbReference type="AlphaFoldDB" id="E6PRX0"/>